<dbReference type="RefSeq" id="WP_161826008.1">
    <property type="nucleotide sequence ID" value="NZ_WVIC01000028.1"/>
</dbReference>
<dbReference type="EMBL" id="WVIC01000028">
    <property type="protein sequence ID" value="NCJ07527.1"/>
    <property type="molecule type" value="Genomic_DNA"/>
</dbReference>
<protein>
    <submittedName>
        <fullName evidence="2">HD domain-containing protein</fullName>
    </submittedName>
</protein>
<dbReference type="AlphaFoldDB" id="A0A8K2A0J0"/>
<accession>A0A8K2A0J0</accession>
<dbReference type="Gene3D" id="1.10.3210.50">
    <property type="match status" value="1"/>
</dbReference>
<organism evidence="2 3">
    <name type="scientific">Petrachloros mirabilis ULC683</name>
    <dbReference type="NCBI Taxonomy" id="2781853"/>
    <lineage>
        <taxon>Bacteria</taxon>
        <taxon>Bacillati</taxon>
        <taxon>Cyanobacteriota</taxon>
        <taxon>Cyanophyceae</taxon>
        <taxon>Synechococcales</taxon>
        <taxon>Petrachlorosaceae</taxon>
        <taxon>Petrachloros</taxon>
        <taxon>Petrachloros mirabilis</taxon>
    </lineage>
</organism>
<evidence type="ECO:0000313" key="2">
    <source>
        <dbReference type="EMBL" id="NCJ07527.1"/>
    </source>
</evidence>
<dbReference type="Proteomes" id="UP000607397">
    <property type="component" value="Unassembled WGS sequence"/>
</dbReference>
<dbReference type="CDD" id="cd00077">
    <property type="entry name" value="HDc"/>
    <property type="match status" value="1"/>
</dbReference>
<dbReference type="InterPro" id="IPR003607">
    <property type="entry name" value="HD/PDEase_dom"/>
</dbReference>
<keyword evidence="3" id="KW-1185">Reference proteome</keyword>
<evidence type="ECO:0000259" key="1">
    <source>
        <dbReference type="SMART" id="SM00471"/>
    </source>
</evidence>
<dbReference type="SMART" id="SM00471">
    <property type="entry name" value="HDc"/>
    <property type="match status" value="1"/>
</dbReference>
<gene>
    <name evidence="2" type="ORF">GS597_13615</name>
</gene>
<evidence type="ECO:0000313" key="3">
    <source>
        <dbReference type="Proteomes" id="UP000607397"/>
    </source>
</evidence>
<reference evidence="2" key="1">
    <citation type="submission" date="2019-12" db="EMBL/GenBank/DDBJ databases">
        <title>High-Quality draft genome sequences of three cyanobacteria isolated from the limestone walls of the Old Cathedral of Coimbra.</title>
        <authorList>
            <person name="Tiago I."/>
            <person name="Soares F."/>
            <person name="Portugal A."/>
        </authorList>
    </citation>
    <scope>NUCLEOTIDE SEQUENCE [LARGE SCALE GENOMIC DNA]</scope>
    <source>
        <strain evidence="2">C</strain>
    </source>
</reference>
<dbReference type="Pfam" id="PF01966">
    <property type="entry name" value="HD"/>
    <property type="match status" value="1"/>
</dbReference>
<feature type="domain" description="HD/PDEase" evidence="1">
    <location>
        <begin position="40"/>
        <end position="157"/>
    </location>
</feature>
<sequence length="253" mass="28472">MTDWSPLVPRQEDWQDLQKHDLRFTSVLTVVRSRYEQADDPGHDWLHVIRVLRSCLYIGALVGADRKILAPSALLHDWVNVPKNSPKRLEASRASAAASVEILRDAGYDDLEVQCIQSVIIEHSYSLGCPPSSIESAVLQDADRLDALGAIGIFRAATCGCRLGASYYHLQDPFATHRVTDDSRYTVDHFFTKLLDLGNQMNTAPARAIAQHRLAFIHTFLSELQLEIGENPEEITLKNIGENENARHRRLCF</sequence>
<dbReference type="PANTHER" id="PTHR33594">
    <property type="entry name" value="SUPERFAMILY HYDROLASE, PUTATIVE (AFU_ORTHOLOGUE AFUA_1G03035)-RELATED"/>
    <property type="match status" value="1"/>
</dbReference>
<comment type="caution">
    <text evidence="2">The sequence shown here is derived from an EMBL/GenBank/DDBJ whole genome shotgun (WGS) entry which is preliminary data.</text>
</comment>
<dbReference type="SUPFAM" id="SSF109604">
    <property type="entry name" value="HD-domain/PDEase-like"/>
    <property type="match status" value="1"/>
</dbReference>
<name>A0A8K2A0J0_9CYAN</name>
<proteinExistence type="predicted"/>
<dbReference type="InterPro" id="IPR006674">
    <property type="entry name" value="HD_domain"/>
</dbReference>
<dbReference type="PANTHER" id="PTHR33594:SF1">
    <property type="entry name" value="HD_PDEASE DOMAIN-CONTAINING PROTEIN"/>
    <property type="match status" value="1"/>
</dbReference>